<evidence type="ECO:0000256" key="7">
    <source>
        <dbReference type="SAM" id="MobiDB-lite"/>
    </source>
</evidence>
<dbReference type="Pfam" id="PF04539">
    <property type="entry name" value="Sigma70_r3"/>
    <property type="match status" value="1"/>
</dbReference>
<sequence>MQTHVLATTDDQQHQHQNTDRHEVTNDLLRRAASSTGQQRQRLIDEVVLLHMRLAESIARRYYGRGIERDDLLQVAHLGLVNAAQRFDPDRGKDFVSFAVPTITGEVKRYFRDHGWTVRPPRRVQELHARVTAATAEIAQAKGAAPTPAELAEHLGVEIDDVLEASASHECFTVASIDYRGTGGDETPLAETLGGDDDGFARAEAVVALAPACRELKPRDRRILYLRFFKGWTQQEIAKELGVTQMQVSRLLARILGQLRDRVGGTDSTAA</sequence>
<dbReference type="Gene3D" id="1.10.10.10">
    <property type="entry name" value="Winged helix-like DNA-binding domain superfamily/Winged helix DNA-binding domain"/>
    <property type="match status" value="2"/>
</dbReference>
<dbReference type="Gene3D" id="1.20.120.1810">
    <property type="match status" value="1"/>
</dbReference>
<dbReference type="NCBIfam" id="TIGR02980">
    <property type="entry name" value="SigBFG"/>
    <property type="match status" value="1"/>
</dbReference>
<evidence type="ECO:0000259" key="8">
    <source>
        <dbReference type="PROSITE" id="PS50943"/>
    </source>
</evidence>
<dbReference type="Pfam" id="PF04545">
    <property type="entry name" value="Sigma70_r4"/>
    <property type="match status" value="1"/>
</dbReference>
<dbReference type="InterPro" id="IPR013324">
    <property type="entry name" value="RNA_pol_sigma_r3/r4-like"/>
</dbReference>
<dbReference type="PANTHER" id="PTHR30385">
    <property type="entry name" value="SIGMA FACTOR F FLAGELLAR"/>
    <property type="match status" value="1"/>
</dbReference>
<keyword evidence="5" id="KW-0238">DNA-binding</keyword>
<dbReference type="PANTHER" id="PTHR30385:SF4">
    <property type="entry name" value="RNA POLYMERASE SIGMA-E FACTOR"/>
    <property type="match status" value="1"/>
</dbReference>
<dbReference type="RefSeq" id="WP_119660116.1">
    <property type="nucleotide sequence ID" value="NZ_QUAL01000113.1"/>
</dbReference>
<dbReference type="PROSITE" id="PS50943">
    <property type="entry name" value="HTH_CROC1"/>
    <property type="match status" value="1"/>
</dbReference>
<dbReference type="InterPro" id="IPR007630">
    <property type="entry name" value="RNA_pol_sigma70_r4"/>
</dbReference>
<organism evidence="9 10">
    <name type="scientific">Jiangella rhizosphaerae</name>
    <dbReference type="NCBI Taxonomy" id="2293569"/>
    <lineage>
        <taxon>Bacteria</taxon>
        <taxon>Bacillati</taxon>
        <taxon>Actinomycetota</taxon>
        <taxon>Actinomycetes</taxon>
        <taxon>Jiangellales</taxon>
        <taxon>Jiangellaceae</taxon>
        <taxon>Jiangella</taxon>
    </lineage>
</organism>
<dbReference type="EMBL" id="QUAL01000113">
    <property type="protein sequence ID" value="RIQ24465.1"/>
    <property type="molecule type" value="Genomic_DNA"/>
</dbReference>
<keyword evidence="4" id="KW-0731">Sigma factor</keyword>
<evidence type="ECO:0000313" key="9">
    <source>
        <dbReference type="EMBL" id="RIQ24465.1"/>
    </source>
</evidence>
<dbReference type="CDD" id="cd06171">
    <property type="entry name" value="Sigma70_r4"/>
    <property type="match status" value="1"/>
</dbReference>
<dbReference type="OrthoDB" id="9804285at2"/>
<evidence type="ECO:0000256" key="2">
    <source>
        <dbReference type="ARBA" id="ARBA00022969"/>
    </source>
</evidence>
<feature type="domain" description="HTH cro/C1-type" evidence="8">
    <location>
        <begin position="223"/>
        <end position="251"/>
    </location>
</feature>
<evidence type="ECO:0000256" key="5">
    <source>
        <dbReference type="ARBA" id="ARBA00023125"/>
    </source>
</evidence>
<dbReference type="InterPro" id="IPR013325">
    <property type="entry name" value="RNA_pol_sigma_r2"/>
</dbReference>
<dbReference type="AlphaFoldDB" id="A0A418KRC9"/>
<dbReference type="InterPro" id="IPR036388">
    <property type="entry name" value="WH-like_DNA-bd_sf"/>
</dbReference>
<proteinExistence type="inferred from homology"/>
<keyword evidence="2" id="KW-0749">Sporulation</keyword>
<dbReference type="InterPro" id="IPR001387">
    <property type="entry name" value="Cro/C1-type_HTH"/>
</dbReference>
<keyword evidence="10" id="KW-1185">Reference proteome</keyword>
<dbReference type="InterPro" id="IPR014322">
    <property type="entry name" value="RNA_pol_sigma-B/F/G"/>
</dbReference>
<name>A0A418KRC9_9ACTN</name>
<dbReference type="InterPro" id="IPR007627">
    <property type="entry name" value="RNA_pol_sigma70_r2"/>
</dbReference>
<reference evidence="9 10" key="1">
    <citation type="submission" date="2018-09" db="EMBL/GenBank/DDBJ databases">
        <title>Isolation, diversity and antifungal activity of actinobacteria from wheat.</title>
        <authorList>
            <person name="Han C."/>
        </authorList>
    </citation>
    <scope>NUCLEOTIDE SEQUENCE [LARGE SCALE GENOMIC DNA]</scope>
    <source>
        <strain evidence="9 10">NEAU-YY265</strain>
    </source>
</reference>
<gene>
    <name evidence="9" type="ORF">DY240_11945</name>
</gene>
<dbReference type="InterPro" id="IPR014284">
    <property type="entry name" value="RNA_pol_sigma-70_dom"/>
</dbReference>
<protein>
    <submittedName>
        <fullName evidence="9">SigB/SigF/SigG family RNA polymerase sigma factor</fullName>
    </submittedName>
</protein>
<evidence type="ECO:0000256" key="6">
    <source>
        <dbReference type="ARBA" id="ARBA00023163"/>
    </source>
</evidence>
<feature type="compositionally biased region" description="Basic and acidic residues" evidence="7">
    <location>
        <begin position="11"/>
        <end position="25"/>
    </location>
</feature>
<dbReference type="Pfam" id="PF04542">
    <property type="entry name" value="Sigma70_r2"/>
    <property type="match status" value="1"/>
</dbReference>
<evidence type="ECO:0000256" key="1">
    <source>
        <dbReference type="ARBA" id="ARBA00007788"/>
    </source>
</evidence>
<evidence type="ECO:0000256" key="3">
    <source>
        <dbReference type="ARBA" id="ARBA00023015"/>
    </source>
</evidence>
<dbReference type="InterPro" id="IPR000943">
    <property type="entry name" value="RNA_pol_sigma70"/>
</dbReference>
<dbReference type="GO" id="GO:0006352">
    <property type="term" value="P:DNA-templated transcription initiation"/>
    <property type="evidence" value="ECO:0007669"/>
    <property type="project" value="InterPro"/>
</dbReference>
<dbReference type="SUPFAM" id="SSF88659">
    <property type="entry name" value="Sigma3 and sigma4 domains of RNA polymerase sigma factors"/>
    <property type="match status" value="2"/>
</dbReference>
<dbReference type="PRINTS" id="PR00046">
    <property type="entry name" value="SIGMA70FCT"/>
</dbReference>
<dbReference type="SUPFAM" id="SSF88946">
    <property type="entry name" value="Sigma2 domain of RNA polymerase sigma factors"/>
    <property type="match status" value="1"/>
</dbReference>
<dbReference type="NCBIfam" id="TIGR02937">
    <property type="entry name" value="sigma70-ECF"/>
    <property type="match status" value="1"/>
</dbReference>
<dbReference type="InterPro" id="IPR007624">
    <property type="entry name" value="RNA_pol_sigma70_r3"/>
</dbReference>
<dbReference type="Proteomes" id="UP000284057">
    <property type="component" value="Unassembled WGS sequence"/>
</dbReference>
<comment type="caution">
    <text evidence="9">The sequence shown here is derived from an EMBL/GenBank/DDBJ whole genome shotgun (WGS) entry which is preliminary data.</text>
</comment>
<dbReference type="GO" id="GO:0016987">
    <property type="term" value="F:sigma factor activity"/>
    <property type="evidence" value="ECO:0007669"/>
    <property type="project" value="UniProtKB-KW"/>
</dbReference>
<evidence type="ECO:0000313" key="10">
    <source>
        <dbReference type="Proteomes" id="UP000284057"/>
    </source>
</evidence>
<evidence type="ECO:0000256" key="4">
    <source>
        <dbReference type="ARBA" id="ARBA00023082"/>
    </source>
</evidence>
<feature type="region of interest" description="Disordered" evidence="7">
    <location>
        <begin position="1"/>
        <end position="25"/>
    </location>
</feature>
<keyword evidence="3" id="KW-0805">Transcription regulation</keyword>
<dbReference type="GO" id="GO:0030435">
    <property type="term" value="P:sporulation resulting in formation of a cellular spore"/>
    <property type="evidence" value="ECO:0007669"/>
    <property type="project" value="UniProtKB-KW"/>
</dbReference>
<accession>A0A418KRC9</accession>
<dbReference type="GO" id="GO:0003677">
    <property type="term" value="F:DNA binding"/>
    <property type="evidence" value="ECO:0007669"/>
    <property type="project" value="UniProtKB-KW"/>
</dbReference>
<keyword evidence="6" id="KW-0804">Transcription</keyword>
<comment type="similarity">
    <text evidence="1">Belongs to the sigma-70 factor family.</text>
</comment>